<evidence type="ECO:0000259" key="2">
    <source>
        <dbReference type="Pfam" id="PF15508"/>
    </source>
</evidence>
<dbReference type="OrthoDB" id="5273684at2759"/>
<comment type="caution">
    <text evidence="3">The sequence shown here is derived from an EMBL/GenBank/DDBJ whole genome shotgun (WGS) entry which is preliminary data.</text>
</comment>
<reference evidence="3" key="1">
    <citation type="submission" date="2020-04" db="EMBL/GenBank/DDBJ databases">
        <authorList>
            <person name="Alioto T."/>
            <person name="Alioto T."/>
            <person name="Gomez Garrido J."/>
        </authorList>
    </citation>
    <scope>NUCLEOTIDE SEQUENCE</scope>
    <source>
        <strain evidence="3">A484AB</strain>
    </source>
</reference>
<dbReference type="AlphaFoldDB" id="A0A7D9HDJ1"/>
<dbReference type="Proteomes" id="UP001152795">
    <property type="component" value="Unassembled WGS sequence"/>
</dbReference>
<dbReference type="PANTHER" id="PTHR28583:SF1">
    <property type="entry name" value="ACID CERAMIDASE"/>
    <property type="match status" value="1"/>
</dbReference>
<dbReference type="Pfam" id="PF15508">
    <property type="entry name" value="NAAA-beta"/>
    <property type="match status" value="1"/>
</dbReference>
<feature type="domain" description="Acid ceramidase N-terminal" evidence="2">
    <location>
        <begin position="22"/>
        <end position="80"/>
    </location>
</feature>
<organism evidence="3 4">
    <name type="scientific">Paramuricea clavata</name>
    <name type="common">Red gorgonian</name>
    <name type="synonym">Violescent sea-whip</name>
    <dbReference type="NCBI Taxonomy" id="317549"/>
    <lineage>
        <taxon>Eukaryota</taxon>
        <taxon>Metazoa</taxon>
        <taxon>Cnidaria</taxon>
        <taxon>Anthozoa</taxon>
        <taxon>Octocorallia</taxon>
        <taxon>Malacalcyonacea</taxon>
        <taxon>Plexauridae</taxon>
        <taxon>Paramuricea</taxon>
    </lineage>
</organism>
<dbReference type="PANTHER" id="PTHR28583">
    <property type="entry name" value="ACID AMIDASE"/>
    <property type="match status" value="1"/>
</dbReference>
<keyword evidence="4" id="KW-1185">Reference proteome</keyword>
<protein>
    <recommendedName>
        <fullName evidence="1">ceramidase</fullName>
        <ecNumber evidence="1">3.5.1.23</ecNumber>
    </recommendedName>
</protein>
<dbReference type="GO" id="GO:0017040">
    <property type="term" value="F:N-acylsphingosine amidohydrolase activity"/>
    <property type="evidence" value="ECO:0007669"/>
    <property type="project" value="UniProtKB-EC"/>
</dbReference>
<name>A0A7D9HDJ1_PARCT</name>
<evidence type="ECO:0000313" key="3">
    <source>
        <dbReference type="EMBL" id="CAB3980976.1"/>
    </source>
</evidence>
<sequence length="143" mass="16196">MCFEVEETKCETGAYPGPIKDKVDDVVINLDLEPEERWKEITVKMKPQLLNLLQEIKNFTNFVLNGKLFDYINEYLPAIVTTLPDPYGRELKGISAATGIPLGEVVLYNIFYEVFTVCTSIVAETPKGELYHARNLDFGLFLG</sequence>
<dbReference type="EC" id="3.5.1.23" evidence="1"/>
<accession>A0A7D9HDJ1</accession>
<dbReference type="EMBL" id="CACRXK020000341">
    <property type="protein sequence ID" value="CAB3980976.1"/>
    <property type="molecule type" value="Genomic_DNA"/>
</dbReference>
<dbReference type="InterPro" id="IPR029130">
    <property type="entry name" value="Acid_ceramidase_N"/>
</dbReference>
<evidence type="ECO:0000313" key="4">
    <source>
        <dbReference type="Proteomes" id="UP001152795"/>
    </source>
</evidence>
<gene>
    <name evidence="3" type="ORF">PACLA_8A062819</name>
</gene>
<evidence type="ECO:0000256" key="1">
    <source>
        <dbReference type="ARBA" id="ARBA00011891"/>
    </source>
</evidence>
<proteinExistence type="predicted"/>